<evidence type="ECO:0000313" key="10">
    <source>
        <dbReference type="EMBL" id="CAE7739312.1"/>
    </source>
</evidence>
<feature type="domain" description="EF-hand" evidence="8">
    <location>
        <begin position="254"/>
        <end position="289"/>
    </location>
</feature>
<evidence type="ECO:0000259" key="9">
    <source>
        <dbReference type="PROSITE" id="PS51471"/>
    </source>
</evidence>
<dbReference type="PANTHER" id="PTHR12463:SF1">
    <property type="entry name" value="2-OXOGLUTARATE AND FE-DEPENDENT OXYGENASE FAMILY PROTEIN"/>
    <property type="match status" value="1"/>
</dbReference>
<reference evidence="10" key="1">
    <citation type="submission" date="2021-02" db="EMBL/GenBank/DDBJ databases">
        <authorList>
            <person name="Dougan E. K."/>
            <person name="Rhodes N."/>
            <person name="Thang M."/>
            <person name="Chan C."/>
        </authorList>
    </citation>
    <scope>NUCLEOTIDE SEQUENCE</scope>
</reference>
<accession>A0A812XP96</accession>
<feature type="transmembrane region" description="Helical" evidence="7">
    <location>
        <begin position="95"/>
        <end position="114"/>
    </location>
</feature>
<dbReference type="SUPFAM" id="SSF51197">
    <property type="entry name" value="Clavaminate synthase-like"/>
    <property type="match status" value="1"/>
</dbReference>
<dbReference type="EMBL" id="CAJNIZ010046083">
    <property type="protein sequence ID" value="CAE7739312.1"/>
    <property type="molecule type" value="Genomic_DNA"/>
</dbReference>
<gene>
    <name evidence="10" type="primary">ALKBH8</name>
    <name evidence="10" type="ORF">SPIL2461_LOCUS21264</name>
</gene>
<evidence type="ECO:0000256" key="6">
    <source>
        <dbReference type="SAM" id="MobiDB-lite"/>
    </source>
</evidence>
<dbReference type="SUPFAM" id="SSF47473">
    <property type="entry name" value="EF-hand"/>
    <property type="match status" value="1"/>
</dbReference>
<evidence type="ECO:0000256" key="5">
    <source>
        <dbReference type="ARBA" id="ARBA00023136"/>
    </source>
</evidence>
<dbReference type="Gene3D" id="1.10.287.70">
    <property type="match status" value="1"/>
</dbReference>
<dbReference type="InterPro" id="IPR005821">
    <property type="entry name" value="Ion_trans_dom"/>
</dbReference>
<dbReference type="GO" id="GO:0032451">
    <property type="term" value="F:demethylase activity"/>
    <property type="evidence" value="ECO:0007669"/>
    <property type="project" value="TreeGrafter"/>
</dbReference>
<dbReference type="GO" id="GO:0016020">
    <property type="term" value="C:membrane"/>
    <property type="evidence" value="ECO:0007669"/>
    <property type="project" value="UniProtKB-SubCell"/>
</dbReference>
<dbReference type="GO" id="GO:0005216">
    <property type="term" value="F:monoatomic ion channel activity"/>
    <property type="evidence" value="ECO:0007669"/>
    <property type="project" value="InterPro"/>
</dbReference>
<dbReference type="InterPro" id="IPR011992">
    <property type="entry name" value="EF-hand-dom_pair"/>
</dbReference>
<feature type="compositionally biased region" description="Basic and acidic residues" evidence="6">
    <location>
        <begin position="340"/>
        <end position="363"/>
    </location>
</feature>
<dbReference type="Pfam" id="PF13532">
    <property type="entry name" value="2OG-FeII_Oxy_2"/>
    <property type="match status" value="1"/>
</dbReference>
<sequence>MELFIRMGAQGLPFFYEDQWRWNLFDTVVVLTQVADLVVSVIERSESFSEAASQRTIQGLRVLKLVRILRIARIASAFPELHILISSIIDSLQSLFWTMVLIFACLYGVAVVITQVVSDHKIAIGREVMEQHHELMLRFFGSLDSTMVALYMVISEGIHWSELMDQLEETLGGWVRILFVAFTGFELFAMMNIITAMKVAAKAETKEVLDSLWGLLGQDAAREAHSDEKIVTREQFISTYGHESMRKFLDLINAHTEDPDHVFAMIDRDGDGALTATEFLVCCERLMGPSKASMIVRIANEEQIGVQTGAPMFASAKWAYRSYPNGERNLIGRASKKRTRLSESGKPDPKAPGENAATRRRETGPGQHQSKKEEEKHVRKVGLGETAETVLARIQDAGAEAVGLHVGEGGVSYASFSDVPTAEKVKSHLEGSSKWVVRFAEMTSESISGVLLPGSVEATEHIEVPGVHVVDNFVTDEEAFALLQEIDARSWDTSIKRRVQHYGHAFDYATLKIAQPGNVPEIPAFSMDLIARLSQSGLMPNGVDQLTINEYEPGVGIAFHVDAHSAFKDGIAAVTLGSGIVMEFRKADETSGKLSMGRHHRMAPPQPGADVCKNIWLPPRSLLIMTGEARFAWQHGIAWRKTDCLKEGQVVTRSRRVSLTFRRSMKKLSTFCGDLAPKCRLLPNGGQTAKHGTSKYFCSLTFLYLLPAAEYRKLFIWEVLFFVLTCTRNDSTVQSGLVWRTAKDLVRVQKNKAKAWDWHQLLRPGVVSGVFLAPPWSDEGLLPRGEAAFTVRRLGAGLDAAKLLEDSLKLGQGAALFLPRVTPNCEVQALAVRAQSDVFVQAPGLSVMIFRCFEQLSQGAHDMREKRLDWKGGDETGSQELASSQDLSWARKQLDKEQLQDLLLRLEEGSLSLSTELREGVEFYLSQFEDGQVVSEEEFYVDRDLYAELQPSAPEPEQPYTRILASEVELAACEELKAWTETTPHGLTKLRKLMEKHADCAEVQEAGLTRSGGLLAEVKAGGNAVPSGCGFSPASLCPLVLEAMGRFPRDAGVQRVACSVLRGIVVTDGGCTVVADAGGAARAVDAVKAHLIDPEVCRMGAAVLYAMVQKTDPASPERLMMRTTKAHQVLAEAEAWGNA</sequence>
<evidence type="ECO:0000256" key="2">
    <source>
        <dbReference type="ARBA" id="ARBA00022692"/>
    </source>
</evidence>
<keyword evidence="3" id="KW-0106">Calcium</keyword>
<dbReference type="GO" id="GO:0016491">
    <property type="term" value="F:oxidoreductase activity"/>
    <property type="evidence" value="ECO:0007669"/>
    <property type="project" value="TreeGrafter"/>
</dbReference>
<keyword evidence="11" id="KW-1185">Reference proteome</keyword>
<feature type="region of interest" description="Disordered" evidence="6">
    <location>
        <begin position="329"/>
        <end position="381"/>
    </location>
</feature>
<evidence type="ECO:0000256" key="1">
    <source>
        <dbReference type="ARBA" id="ARBA00004141"/>
    </source>
</evidence>
<comment type="caution">
    <text evidence="10">The sequence shown here is derived from an EMBL/GenBank/DDBJ whole genome shotgun (WGS) entry which is preliminary data.</text>
</comment>
<keyword evidence="2 7" id="KW-0812">Transmembrane</keyword>
<evidence type="ECO:0000256" key="3">
    <source>
        <dbReference type="ARBA" id="ARBA00022837"/>
    </source>
</evidence>
<dbReference type="InterPro" id="IPR005123">
    <property type="entry name" value="Oxoglu/Fe-dep_dioxygenase_dom"/>
</dbReference>
<evidence type="ECO:0000256" key="4">
    <source>
        <dbReference type="ARBA" id="ARBA00022989"/>
    </source>
</evidence>
<dbReference type="AlphaFoldDB" id="A0A812XP96"/>
<dbReference type="InterPro" id="IPR027450">
    <property type="entry name" value="AlkB-like"/>
</dbReference>
<dbReference type="Gene3D" id="1.20.120.350">
    <property type="entry name" value="Voltage-gated potassium channels. Chain C"/>
    <property type="match status" value="1"/>
</dbReference>
<evidence type="ECO:0000256" key="7">
    <source>
        <dbReference type="SAM" id="Phobius"/>
    </source>
</evidence>
<dbReference type="InterPro" id="IPR027359">
    <property type="entry name" value="Volt_channel_dom_sf"/>
</dbReference>
<dbReference type="SUPFAM" id="SSF81324">
    <property type="entry name" value="Voltage-gated potassium channels"/>
    <property type="match status" value="1"/>
</dbReference>
<dbReference type="InterPro" id="IPR037151">
    <property type="entry name" value="AlkB-like_sf"/>
</dbReference>
<dbReference type="InterPro" id="IPR018247">
    <property type="entry name" value="EF_Hand_1_Ca_BS"/>
</dbReference>
<keyword evidence="4 7" id="KW-1133">Transmembrane helix</keyword>
<dbReference type="InterPro" id="IPR002048">
    <property type="entry name" value="EF_hand_dom"/>
</dbReference>
<evidence type="ECO:0000259" key="8">
    <source>
        <dbReference type="PROSITE" id="PS50222"/>
    </source>
</evidence>
<feature type="domain" description="Fe2OG dioxygenase" evidence="9">
    <location>
        <begin position="542"/>
        <end position="665"/>
    </location>
</feature>
<dbReference type="PROSITE" id="PS51471">
    <property type="entry name" value="FE2OG_OXY"/>
    <property type="match status" value="1"/>
</dbReference>
<dbReference type="GO" id="GO:0005509">
    <property type="term" value="F:calcium ion binding"/>
    <property type="evidence" value="ECO:0007669"/>
    <property type="project" value="InterPro"/>
</dbReference>
<keyword evidence="5 7" id="KW-0472">Membrane</keyword>
<dbReference type="PANTHER" id="PTHR12463">
    <property type="entry name" value="OXYGENASE-RELATED"/>
    <property type="match status" value="1"/>
</dbReference>
<dbReference type="PROSITE" id="PS50222">
    <property type="entry name" value="EF_HAND_2"/>
    <property type="match status" value="1"/>
</dbReference>
<dbReference type="Proteomes" id="UP000649617">
    <property type="component" value="Unassembled WGS sequence"/>
</dbReference>
<dbReference type="PROSITE" id="PS00018">
    <property type="entry name" value="EF_HAND_1"/>
    <property type="match status" value="1"/>
</dbReference>
<dbReference type="InterPro" id="IPR032857">
    <property type="entry name" value="ALKBH4"/>
</dbReference>
<proteinExistence type="predicted"/>
<comment type="subcellular location">
    <subcellularLocation>
        <location evidence="1">Membrane</location>
        <topology evidence="1">Multi-pass membrane protein</topology>
    </subcellularLocation>
</comment>
<dbReference type="Pfam" id="PF00520">
    <property type="entry name" value="Ion_trans"/>
    <property type="match status" value="1"/>
</dbReference>
<dbReference type="OrthoDB" id="271595at2759"/>
<name>A0A812XP96_SYMPI</name>
<dbReference type="Gene3D" id="2.60.120.590">
    <property type="entry name" value="Alpha-ketoglutarate-dependent dioxygenase AlkB-like"/>
    <property type="match status" value="1"/>
</dbReference>
<dbReference type="GO" id="GO:0070988">
    <property type="term" value="P:demethylation"/>
    <property type="evidence" value="ECO:0007669"/>
    <property type="project" value="InterPro"/>
</dbReference>
<evidence type="ECO:0000313" key="11">
    <source>
        <dbReference type="Proteomes" id="UP000649617"/>
    </source>
</evidence>
<feature type="transmembrane region" description="Helical" evidence="7">
    <location>
        <begin position="174"/>
        <end position="194"/>
    </location>
</feature>
<protein>
    <submittedName>
        <fullName evidence="10">ALKBH8 protein</fullName>
    </submittedName>
</protein>
<dbReference type="Gene3D" id="1.10.238.10">
    <property type="entry name" value="EF-hand"/>
    <property type="match status" value="1"/>
</dbReference>
<organism evidence="10 11">
    <name type="scientific">Symbiodinium pilosum</name>
    <name type="common">Dinoflagellate</name>
    <dbReference type="NCBI Taxonomy" id="2952"/>
    <lineage>
        <taxon>Eukaryota</taxon>
        <taxon>Sar</taxon>
        <taxon>Alveolata</taxon>
        <taxon>Dinophyceae</taxon>
        <taxon>Suessiales</taxon>
        <taxon>Symbiodiniaceae</taxon>
        <taxon>Symbiodinium</taxon>
    </lineage>
</organism>